<evidence type="ECO:0000313" key="4">
    <source>
        <dbReference type="Proteomes" id="UP000184028"/>
    </source>
</evidence>
<dbReference type="RefSeq" id="WP_068840749.1">
    <property type="nucleotide sequence ID" value="NZ_FRBT01000001.1"/>
</dbReference>
<proteinExistence type="predicted"/>
<feature type="domain" description="ParB-related ThiF-related cassette protein E" evidence="2">
    <location>
        <begin position="1"/>
        <end position="174"/>
    </location>
</feature>
<dbReference type="STRING" id="946677.SAMN05444484_1011513"/>
<feature type="region of interest" description="Disordered" evidence="1">
    <location>
        <begin position="91"/>
        <end position="118"/>
    </location>
</feature>
<organism evidence="3 4">
    <name type="scientific">Flavobacterium chilense</name>
    <dbReference type="NCBI Taxonomy" id="946677"/>
    <lineage>
        <taxon>Bacteria</taxon>
        <taxon>Pseudomonadati</taxon>
        <taxon>Bacteroidota</taxon>
        <taxon>Flavobacteriia</taxon>
        <taxon>Flavobacteriales</taxon>
        <taxon>Flavobacteriaceae</taxon>
        <taxon>Flavobacterium</taxon>
    </lineage>
</organism>
<sequence length="209" mass="23803">MNTNFFNQIAQLNFTGNLQLTIAKGTENKIIVSIMLQNDGCADTAKNIIPPLNLRGTAEELDNGFFEKITTPIQTASGLMVDMEGFMKQVEEAKKQSAMEKEKQDRPKKEQEAKDKKFKDAMAKADELEKEGRFREAWMKVPEMAEFPDKADEIRRRKTALSDKFSAPSLFGGMEEAKPEPSIEGLYPDYSAKETEQEMELENENQQEY</sequence>
<evidence type="ECO:0000313" key="3">
    <source>
        <dbReference type="EMBL" id="SHL44464.1"/>
    </source>
</evidence>
<feature type="region of interest" description="Disordered" evidence="1">
    <location>
        <begin position="169"/>
        <end position="209"/>
    </location>
</feature>
<accession>A0A1M7ANZ1</accession>
<protein>
    <submittedName>
        <fullName evidence="3">PRTRC system protein E</fullName>
    </submittedName>
</protein>
<dbReference type="EMBL" id="FRBT01000001">
    <property type="protein sequence ID" value="SHL44464.1"/>
    <property type="molecule type" value="Genomic_DNA"/>
</dbReference>
<dbReference type="InterPro" id="IPR022273">
    <property type="entry name" value="PRTRC_protein-E"/>
</dbReference>
<gene>
    <name evidence="3" type="ORF">SAMN05444484_1011513</name>
</gene>
<evidence type="ECO:0000256" key="1">
    <source>
        <dbReference type="SAM" id="MobiDB-lite"/>
    </source>
</evidence>
<dbReference type="Proteomes" id="UP000184028">
    <property type="component" value="Unassembled WGS sequence"/>
</dbReference>
<evidence type="ECO:0000259" key="2">
    <source>
        <dbReference type="Pfam" id="PF19556"/>
    </source>
</evidence>
<reference evidence="4" key="1">
    <citation type="submission" date="2016-11" db="EMBL/GenBank/DDBJ databases">
        <authorList>
            <person name="Varghese N."/>
            <person name="Submissions S."/>
        </authorList>
    </citation>
    <scope>NUCLEOTIDE SEQUENCE [LARGE SCALE GENOMIC DNA]</scope>
    <source>
        <strain evidence="4">DSM 24724</strain>
    </source>
</reference>
<dbReference type="Pfam" id="PF19556">
    <property type="entry name" value="PRTRC_E"/>
    <property type="match status" value="1"/>
</dbReference>
<dbReference type="AlphaFoldDB" id="A0A1M7ANZ1"/>
<dbReference type="OrthoDB" id="1050181at2"/>
<feature type="compositionally biased region" description="Acidic residues" evidence="1">
    <location>
        <begin position="197"/>
        <end position="209"/>
    </location>
</feature>
<dbReference type="NCBIfam" id="TIGR03741">
    <property type="entry name" value="PRTRC_E"/>
    <property type="match status" value="1"/>
</dbReference>
<name>A0A1M7ANZ1_9FLAO</name>
<keyword evidence="4" id="KW-1185">Reference proteome</keyword>